<dbReference type="EMBL" id="FNTH01000001">
    <property type="protein sequence ID" value="SEC52047.1"/>
    <property type="molecule type" value="Genomic_DNA"/>
</dbReference>
<evidence type="ECO:0000313" key="1">
    <source>
        <dbReference type="EMBL" id="SEC52047.1"/>
    </source>
</evidence>
<dbReference type="Pfam" id="PF04250">
    <property type="entry name" value="DUF429"/>
    <property type="match status" value="1"/>
</dbReference>
<dbReference type="Proteomes" id="UP000198992">
    <property type="component" value="Unassembled WGS sequence"/>
</dbReference>
<reference evidence="1 2" key="1">
    <citation type="submission" date="2016-10" db="EMBL/GenBank/DDBJ databases">
        <authorList>
            <person name="de Groot N.N."/>
        </authorList>
    </citation>
    <scope>NUCLEOTIDE SEQUENCE [LARGE SCALE GENOMIC DNA]</scope>
    <source>
        <strain evidence="1 2">MT12</strain>
    </source>
</reference>
<organism evidence="1 2">
    <name type="scientific">Bradyrhizobium erythrophlei</name>
    <dbReference type="NCBI Taxonomy" id="1437360"/>
    <lineage>
        <taxon>Bacteria</taxon>
        <taxon>Pseudomonadati</taxon>
        <taxon>Pseudomonadota</taxon>
        <taxon>Alphaproteobacteria</taxon>
        <taxon>Hyphomicrobiales</taxon>
        <taxon>Nitrobacteraceae</taxon>
        <taxon>Bradyrhizobium</taxon>
    </lineage>
</organism>
<dbReference type="OrthoDB" id="9811476at2"/>
<dbReference type="RefSeq" id="WP_092115379.1">
    <property type="nucleotide sequence ID" value="NZ_FNTH01000001.1"/>
</dbReference>
<evidence type="ECO:0000313" key="2">
    <source>
        <dbReference type="Proteomes" id="UP000198992"/>
    </source>
</evidence>
<dbReference type="AlphaFoldDB" id="A0A1H4T6P1"/>
<name>A0A1H4T6P1_9BRAD</name>
<gene>
    <name evidence="1" type="ORF">SAMN05444164_2041</name>
</gene>
<sequence length="224" mass="25329">MRAIGLDGFSRGWVAVSIDGDQRTISFHSDIADALARPFDRAGIDIPIGMTDDGKRDCDLLARARLRPHTSRVFTGARRWLWQEFRDPDAANREALRRGQTRVSRQLWHLGNKIMEVDAFVRANAARDIREVHPELVFLRLNGGEPLPRKKSEEGEALRRRLLKRSGFRKIDRWLGEVRIGTGAKRDDVLDACAVALAAHQPSGCVPRGPQPLDGHDLPMQIWF</sequence>
<protein>
    <submittedName>
        <fullName evidence="1">Predicted nuclease (RNAse H fold)</fullName>
    </submittedName>
</protein>
<proteinExistence type="predicted"/>
<accession>A0A1H4T6P1</accession>
<dbReference type="InterPro" id="IPR007362">
    <property type="entry name" value="DUF429"/>
</dbReference>